<accession>A0A1A9VXG5</accession>
<keyword evidence="3" id="KW-1185">Reference proteome</keyword>
<name>A0A1A9VXG5_GLOAU</name>
<sequence length="104" mass="11515">MLKIMGKSWKRGKRGGRQTKLAELNRGGGSIPGREGVSCVDISSSNEASFVLTKIERANKNEGNVPSIVFGWRPLKMSREMESSQTMPTKFVAVQGLYKSSYYP</sequence>
<proteinExistence type="predicted"/>
<evidence type="ECO:0000313" key="2">
    <source>
        <dbReference type="EnsemblMetazoa" id="GAUT050724-PA"/>
    </source>
</evidence>
<dbReference type="AlphaFoldDB" id="A0A1A9VXG5"/>
<protein>
    <submittedName>
        <fullName evidence="2">Uncharacterized protein</fullName>
    </submittedName>
</protein>
<dbReference type="Proteomes" id="UP000078200">
    <property type="component" value="Unassembled WGS sequence"/>
</dbReference>
<feature type="compositionally biased region" description="Basic residues" evidence="1">
    <location>
        <begin position="8"/>
        <end position="17"/>
    </location>
</feature>
<dbReference type="EnsemblMetazoa" id="GAUT050724-RA">
    <property type="protein sequence ID" value="GAUT050724-PA"/>
    <property type="gene ID" value="GAUT050724"/>
</dbReference>
<feature type="region of interest" description="Disordered" evidence="1">
    <location>
        <begin position="1"/>
        <end position="29"/>
    </location>
</feature>
<reference evidence="2" key="1">
    <citation type="submission" date="2020-05" db="UniProtKB">
        <authorList>
            <consortium name="EnsemblMetazoa"/>
        </authorList>
    </citation>
    <scope>IDENTIFICATION</scope>
    <source>
        <strain evidence="2">TTRI</strain>
    </source>
</reference>
<evidence type="ECO:0000313" key="3">
    <source>
        <dbReference type="Proteomes" id="UP000078200"/>
    </source>
</evidence>
<organism evidence="2 3">
    <name type="scientific">Glossina austeni</name>
    <name type="common">Savannah tsetse fly</name>
    <dbReference type="NCBI Taxonomy" id="7395"/>
    <lineage>
        <taxon>Eukaryota</taxon>
        <taxon>Metazoa</taxon>
        <taxon>Ecdysozoa</taxon>
        <taxon>Arthropoda</taxon>
        <taxon>Hexapoda</taxon>
        <taxon>Insecta</taxon>
        <taxon>Pterygota</taxon>
        <taxon>Neoptera</taxon>
        <taxon>Endopterygota</taxon>
        <taxon>Diptera</taxon>
        <taxon>Brachycera</taxon>
        <taxon>Muscomorpha</taxon>
        <taxon>Hippoboscoidea</taxon>
        <taxon>Glossinidae</taxon>
        <taxon>Glossina</taxon>
    </lineage>
</organism>
<dbReference type="VEuPathDB" id="VectorBase:GAUT050724"/>
<evidence type="ECO:0000256" key="1">
    <source>
        <dbReference type="SAM" id="MobiDB-lite"/>
    </source>
</evidence>